<name>A0A1B6M9D5_9HEMI</name>
<evidence type="ECO:0000313" key="2">
    <source>
        <dbReference type="EMBL" id="JAT13961.1"/>
    </source>
</evidence>
<sequence length="119" mass="13579">PTVTDQLLQKSGGASQTPSKKLNNLQDLHILPPNQLTSPLTSAHNSNYIITKAQANFSNNQLNSQSKPRRDDHVHQHKHFLDLYPRKISKYKQTFKTRILVNSLLPANNLTYRHTSNLK</sequence>
<protein>
    <submittedName>
        <fullName evidence="3">Uncharacterized protein</fullName>
    </submittedName>
</protein>
<reference evidence="3" key="1">
    <citation type="submission" date="2015-11" db="EMBL/GenBank/DDBJ databases">
        <title>De novo transcriptome assembly of four potential Pierce s Disease insect vectors from Arizona vineyards.</title>
        <authorList>
            <person name="Tassone E.E."/>
        </authorList>
    </citation>
    <scope>NUCLEOTIDE SEQUENCE</scope>
</reference>
<dbReference type="EMBL" id="GEBQ01026016">
    <property type="protein sequence ID" value="JAT13961.1"/>
    <property type="molecule type" value="Transcribed_RNA"/>
</dbReference>
<proteinExistence type="predicted"/>
<dbReference type="AlphaFoldDB" id="A0A1B6M9D5"/>
<dbReference type="EMBL" id="GEBQ01007437">
    <property type="protein sequence ID" value="JAT32540.1"/>
    <property type="molecule type" value="Transcribed_RNA"/>
</dbReference>
<organism evidence="3">
    <name type="scientific">Graphocephala atropunctata</name>
    <dbReference type="NCBI Taxonomy" id="36148"/>
    <lineage>
        <taxon>Eukaryota</taxon>
        <taxon>Metazoa</taxon>
        <taxon>Ecdysozoa</taxon>
        <taxon>Arthropoda</taxon>
        <taxon>Hexapoda</taxon>
        <taxon>Insecta</taxon>
        <taxon>Pterygota</taxon>
        <taxon>Neoptera</taxon>
        <taxon>Paraneoptera</taxon>
        <taxon>Hemiptera</taxon>
        <taxon>Auchenorrhyncha</taxon>
        <taxon>Membracoidea</taxon>
        <taxon>Cicadellidae</taxon>
        <taxon>Cicadellinae</taxon>
        <taxon>Cicadellini</taxon>
        <taxon>Graphocephala</taxon>
    </lineage>
</organism>
<feature type="region of interest" description="Disordered" evidence="1">
    <location>
        <begin position="1"/>
        <end position="22"/>
    </location>
</feature>
<accession>A0A1B6M9D5</accession>
<evidence type="ECO:0000313" key="3">
    <source>
        <dbReference type="EMBL" id="JAT32540.1"/>
    </source>
</evidence>
<feature type="non-terminal residue" evidence="3">
    <location>
        <position position="1"/>
    </location>
</feature>
<evidence type="ECO:0000256" key="1">
    <source>
        <dbReference type="SAM" id="MobiDB-lite"/>
    </source>
</evidence>
<gene>
    <name evidence="2" type="ORF">g.40946</name>
    <name evidence="3" type="ORF">g.40947</name>
</gene>